<dbReference type="InterPro" id="IPR006638">
    <property type="entry name" value="Elp3/MiaA/NifB-like_rSAM"/>
</dbReference>
<dbReference type="InterPro" id="IPR007197">
    <property type="entry name" value="rSAM"/>
</dbReference>
<evidence type="ECO:0000256" key="1">
    <source>
        <dbReference type="ARBA" id="ARBA00022691"/>
    </source>
</evidence>
<dbReference type="InterPro" id="IPR058240">
    <property type="entry name" value="rSAM_sf"/>
</dbReference>
<dbReference type="EMBL" id="CGIH01000004">
    <property type="protein sequence ID" value="CFX06112.1"/>
    <property type="molecule type" value="Genomic_DNA"/>
</dbReference>
<dbReference type="Gene3D" id="3.20.20.70">
    <property type="entry name" value="Aldolase class I"/>
    <property type="match status" value="1"/>
</dbReference>
<dbReference type="InterPro" id="IPR013785">
    <property type="entry name" value="Aldolase_TIM"/>
</dbReference>
<dbReference type="OrthoDB" id="9782387at2"/>
<dbReference type="RefSeq" id="WP_046495052.1">
    <property type="nucleotide sequence ID" value="NZ_CGIH01000004.1"/>
</dbReference>
<keyword evidence="4" id="KW-0411">Iron-sulfur</keyword>
<dbReference type="SFLD" id="SFLDS00029">
    <property type="entry name" value="Radical_SAM"/>
    <property type="match status" value="1"/>
</dbReference>
<dbReference type="NCBIfam" id="TIGR02495">
    <property type="entry name" value="NrdG2"/>
    <property type="match status" value="1"/>
</dbReference>
<keyword evidence="2" id="KW-0479">Metal-binding</keyword>
<proteinExistence type="predicted"/>
<dbReference type="InterPro" id="IPR050377">
    <property type="entry name" value="Radical_SAM_PqqE_MftC-like"/>
</dbReference>
<sequence length="238" mass="26837">MNFGGIIKQSLVDYPGEIAAVLFTRGCNMRCPFCHNPQLLIKTKNDGAALTGLEEVLRFLKERQGFLDAVVISGGEPTLNEELPEAIKRIKSLGYLVKLDTNGTNAVMVERLLREGLLDYVAMDIKAPVEFKSYLRACGRLSSHDFFQIRNSIHLLNNLSDIKVEFRSTLIPLLHTPGDVEEMARYIKGADRYTLQQFNPRVTLDPSYGEIVPFSKGEMEDMAELCRAYVHEVRVVNI</sequence>
<dbReference type="Pfam" id="PF04055">
    <property type="entry name" value="Radical_SAM"/>
    <property type="match status" value="1"/>
</dbReference>
<evidence type="ECO:0000313" key="6">
    <source>
        <dbReference type="EMBL" id="CFX06112.1"/>
    </source>
</evidence>
<dbReference type="InterPro" id="IPR012840">
    <property type="entry name" value="NrdG2"/>
</dbReference>
<protein>
    <submittedName>
        <fullName evidence="6">Aldolase-type TIM barrel</fullName>
    </submittedName>
</protein>
<dbReference type="CDD" id="cd01335">
    <property type="entry name" value="Radical_SAM"/>
    <property type="match status" value="1"/>
</dbReference>
<evidence type="ECO:0000256" key="2">
    <source>
        <dbReference type="ARBA" id="ARBA00022723"/>
    </source>
</evidence>
<dbReference type="GO" id="GO:0046872">
    <property type="term" value="F:metal ion binding"/>
    <property type="evidence" value="ECO:0007669"/>
    <property type="project" value="UniProtKB-KW"/>
</dbReference>
<dbReference type="GO" id="GO:0003824">
    <property type="term" value="F:catalytic activity"/>
    <property type="evidence" value="ECO:0007669"/>
    <property type="project" value="InterPro"/>
</dbReference>
<dbReference type="EMBL" id="CGIH01000018">
    <property type="protein sequence ID" value="CFX33783.1"/>
    <property type="molecule type" value="Genomic_DNA"/>
</dbReference>
<dbReference type="AlphaFoldDB" id="A0A0E4G9J0"/>
<dbReference type="PANTHER" id="PTHR11228:SF27">
    <property type="entry name" value="GLYCYL-RADICAL ENZYME ACTIVATING ENZYME MJ1227-RELATED"/>
    <property type="match status" value="1"/>
</dbReference>
<dbReference type="Proteomes" id="UP000045545">
    <property type="component" value="Unassembled WGS sequence"/>
</dbReference>
<keyword evidence="3" id="KW-0408">Iron</keyword>
<dbReference type="STRING" id="690567.1045"/>
<name>A0A0E4G9J0_9FIRM</name>
<reference evidence="6 8" key="1">
    <citation type="submission" date="2015-03" db="EMBL/GenBank/DDBJ databases">
        <authorList>
            <person name="Strepis Nikolaos"/>
        </authorList>
    </citation>
    <scope>NUCLEOTIDE SEQUENCE [LARGE SCALE GENOMIC DNA]</scope>
    <source>
        <strain evidence="6 8">OL-4</strain>
    </source>
</reference>
<dbReference type="PANTHER" id="PTHR11228">
    <property type="entry name" value="RADICAL SAM DOMAIN PROTEIN"/>
    <property type="match status" value="1"/>
</dbReference>
<gene>
    <name evidence="7" type="ORF">1045</name>
    <name evidence="6" type="ORF">346</name>
</gene>
<evidence type="ECO:0000259" key="5">
    <source>
        <dbReference type="PROSITE" id="PS51918"/>
    </source>
</evidence>
<evidence type="ECO:0000313" key="7">
    <source>
        <dbReference type="EMBL" id="CFX33783.1"/>
    </source>
</evidence>
<keyword evidence="1" id="KW-0949">S-adenosyl-L-methionine</keyword>
<dbReference type="SUPFAM" id="SSF102114">
    <property type="entry name" value="Radical SAM enzymes"/>
    <property type="match status" value="1"/>
</dbReference>
<keyword evidence="8" id="KW-1185">Reference proteome</keyword>
<dbReference type="SFLD" id="SFLDG01094">
    <property type="entry name" value="Uncharacterised_Radical_SAM_Su"/>
    <property type="match status" value="1"/>
</dbReference>
<evidence type="ECO:0000256" key="4">
    <source>
        <dbReference type="ARBA" id="ARBA00023014"/>
    </source>
</evidence>
<evidence type="ECO:0000313" key="8">
    <source>
        <dbReference type="Proteomes" id="UP000045545"/>
    </source>
</evidence>
<dbReference type="PROSITE" id="PS51918">
    <property type="entry name" value="RADICAL_SAM"/>
    <property type="match status" value="1"/>
</dbReference>
<accession>A0A0E4G9J0</accession>
<organism evidence="6 8">
    <name type="scientific">Syntrophomonas zehnderi OL-4</name>
    <dbReference type="NCBI Taxonomy" id="690567"/>
    <lineage>
        <taxon>Bacteria</taxon>
        <taxon>Bacillati</taxon>
        <taxon>Bacillota</taxon>
        <taxon>Clostridia</taxon>
        <taxon>Eubacteriales</taxon>
        <taxon>Syntrophomonadaceae</taxon>
        <taxon>Syntrophomonas</taxon>
    </lineage>
</organism>
<evidence type="ECO:0000256" key="3">
    <source>
        <dbReference type="ARBA" id="ARBA00023004"/>
    </source>
</evidence>
<dbReference type="GO" id="GO:0051536">
    <property type="term" value="F:iron-sulfur cluster binding"/>
    <property type="evidence" value="ECO:0007669"/>
    <property type="project" value="UniProtKB-KW"/>
</dbReference>
<feature type="domain" description="Radical SAM core" evidence="5">
    <location>
        <begin position="13"/>
        <end position="232"/>
    </location>
</feature>
<dbReference type="SMART" id="SM00729">
    <property type="entry name" value="Elp3"/>
    <property type="match status" value="1"/>
</dbReference>